<protein>
    <submittedName>
        <fullName evidence="1">Mitochondrial dicarboxylate carrier-related</fullName>
    </submittedName>
</protein>
<keyword evidence="2" id="KW-1185">Reference proteome</keyword>
<proteinExistence type="predicted"/>
<comment type="caution">
    <text evidence="1">The sequence shown here is derived from an EMBL/GenBank/DDBJ whole genome shotgun (WGS) entry which is preliminary data.</text>
</comment>
<sequence>MAKPADPAPIAFTHRKPVIYGLASEVNSKLIHLSIVTVCAPFDLAKTRLQIQGEVANKLDYKLVTAPKRGMLKTVWGIASEEGIHKLYQGFSAIICRHSIYTGTRVTLYRTLKEDVLKYSRTEKVPIYVGLGCALVSGAVGQFLATPADMCRVRIQMEGKRKLLGLEPRVTNLRSAFKSAWAQGGISGLYKGATPAIVRGALVTSGDIGAYDFVKKFILNTWDVPDNRSLHVVTSLCSGLFAAVIGAPADVVMTRTFNQRYSETGKSLVYAGAWDTVKKSVKNEGVLSLYKGFVPLYVKCGPWALIFWVAYEQIERWLGGTGW</sequence>
<reference evidence="1" key="1">
    <citation type="submission" date="2022-04" db="EMBL/GenBank/DDBJ databases">
        <title>Chromosome-scale genome assembly of Holotrichia oblita Faldermann.</title>
        <authorList>
            <person name="Rongchong L."/>
        </authorList>
    </citation>
    <scope>NUCLEOTIDE SEQUENCE</scope>
    <source>
        <strain evidence="1">81SQS9</strain>
    </source>
</reference>
<evidence type="ECO:0000313" key="2">
    <source>
        <dbReference type="Proteomes" id="UP001056778"/>
    </source>
</evidence>
<gene>
    <name evidence="1" type="ORF">MML48_8g00021048</name>
</gene>
<dbReference type="EMBL" id="CM043022">
    <property type="protein sequence ID" value="KAI4456774.1"/>
    <property type="molecule type" value="Genomic_DNA"/>
</dbReference>
<dbReference type="Proteomes" id="UP001056778">
    <property type="component" value="Chromosome 8"/>
</dbReference>
<accession>A0ACB9SQK6</accession>
<name>A0ACB9SQK6_HOLOL</name>
<evidence type="ECO:0000313" key="1">
    <source>
        <dbReference type="EMBL" id="KAI4456774.1"/>
    </source>
</evidence>
<organism evidence="1 2">
    <name type="scientific">Holotrichia oblita</name>
    <name type="common">Chafer beetle</name>
    <dbReference type="NCBI Taxonomy" id="644536"/>
    <lineage>
        <taxon>Eukaryota</taxon>
        <taxon>Metazoa</taxon>
        <taxon>Ecdysozoa</taxon>
        <taxon>Arthropoda</taxon>
        <taxon>Hexapoda</taxon>
        <taxon>Insecta</taxon>
        <taxon>Pterygota</taxon>
        <taxon>Neoptera</taxon>
        <taxon>Endopterygota</taxon>
        <taxon>Coleoptera</taxon>
        <taxon>Polyphaga</taxon>
        <taxon>Scarabaeiformia</taxon>
        <taxon>Scarabaeidae</taxon>
        <taxon>Melolonthinae</taxon>
        <taxon>Holotrichia</taxon>
    </lineage>
</organism>